<dbReference type="EMBL" id="VTRV01000052">
    <property type="protein sequence ID" value="TZF90123.1"/>
    <property type="molecule type" value="Genomic_DNA"/>
</dbReference>
<evidence type="ECO:0000313" key="2">
    <source>
        <dbReference type="EMBL" id="TZF90123.1"/>
    </source>
</evidence>
<keyword evidence="3" id="KW-1185">Reference proteome</keyword>
<dbReference type="SUPFAM" id="SSF50630">
    <property type="entry name" value="Acid proteases"/>
    <property type="match status" value="1"/>
</dbReference>
<sequence>MLAWVRFPSPAPHDPNGDPPHWSPFFFLRPGDFQLSPTLPRTIVGWREWIALPDLDLSALRAKIDTGARSSALHVDAQWRITEGGAPWVAFRLDTGANRVVQLQAPVHDEREVVDSGGHRTLRVFLRTRLRLAGEECMAEINLSDRRGMRFAMLVGRTALSGLFTVDPARSFLHGRAHRRPANSTSPP</sequence>
<keyword evidence="2" id="KW-0645">Protease</keyword>
<dbReference type="PANTHER" id="PTHR38037:SF1">
    <property type="entry name" value="ATP-DEPENDENT ZINC PROTEASE DOMAIN-CONTAINING PROTEIN-RELATED"/>
    <property type="match status" value="1"/>
</dbReference>
<gene>
    <name evidence="2" type="ORF">FW784_06585</name>
</gene>
<comment type="caution">
    <text evidence="2">The sequence shown here is derived from an EMBL/GenBank/DDBJ whole genome shotgun (WGS) entry which is preliminary data.</text>
</comment>
<evidence type="ECO:0000259" key="1">
    <source>
        <dbReference type="Pfam" id="PF05618"/>
    </source>
</evidence>
<evidence type="ECO:0000313" key="3">
    <source>
        <dbReference type="Proteomes" id="UP000323164"/>
    </source>
</evidence>
<dbReference type="OrthoDB" id="9782977at2"/>
<reference evidence="2 3" key="1">
    <citation type="submission" date="2019-08" db="EMBL/GenBank/DDBJ databases">
        <title>Draft genome sequence of Lysobacter sp. UKS-15.</title>
        <authorList>
            <person name="Im W.-T."/>
        </authorList>
    </citation>
    <scope>NUCLEOTIDE SEQUENCE [LARGE SCALE GENOMIC DNA]</scope>
    <source>
        <strain evidence="2 3">UKS-15</strain>
    </source>
</reference>
<dbReference type="Pfam" id="PF05618">
    <property type="entry name" value="Zn_protease"/>
    <property type="match status" value="1"/>
</dbReference>
<feature type="domain" description="Retropepsin-like aspartic endopeptidase" evidence="1">
    <location>
        <begin position="43"/>
        <end position="175"/>
    </location>
</feature>
<accession>A0A5D8Z7R3</accession>
<protein>
    <submittedName>
        <fullName evidence="2">ATP-dependent zinc protease</fullName>
    </submittedName>
</protein>
<dbReference type="GO" id="GO:0006508">
    <property type="term" value="P:proteolysis"/>
    <property type="evidence" value="ECO:0007669"/>
    <property type="project" value="UniProtKB-KW"/>
</dbReference>
<dbReference type="Gene3D" id="2.40.70.10">
    <property type="entry name" value="Acid Proteases"/>
    <property type="match status" value="1"/>
</dbReference>
<proteinExistence type="predicted"/>
<dbReference type="AlphaFoldDB" id="A0A5D8Z7R3"/>
<dbReference type="Proteomes" id="UP000323164">
    <property type="component" value="Unassembled WGS sequence"/>
</dbReference>
<keyword evidence="2" id="KW-0378">Hydrolase</keyword>
<dbReference type="InterPro" id="IPR021109">
    <property type="entry name" value="Peptidase_aspartic_dom_sf"/>
</dbReference>
<name>A0A5D8Z7R3_9GAMM</name>
<dbReference type="InterPro" id="IPR008503">
    <property type="entry name" value="Asp_endopeptidase"/>
</dbReference>
<dbReference type="GO" id="GO:0008233">
    <property type="term" value="F:peptidase activity"/>
    <property type="evidence" value="ECO:0007669"/>
    <property type="project" value="UniProtKB-KW"/>
</dbReference>
<dbReference type="PANTHER" id="PTHR38037">
    <property type="entry name" value="ZN_PROTEASE DOMAIN-CONTAINING PROTEIN"/>
    <property type="match status" value="1"/>
</dbReference>
<organism evidence="2 3">
    <name type="scientific">Cognatilysobacter lacus</name>
    <dbReference type="NCBI Taxonomy" id="1643323"/>
    <lineage>
        <taxon>Bacteria</taxon>
        <taxon>Pseudomonadati</taxon>
        <taxon>Pseudomonadota</taxon>
        <taxon>Gammaproteobacteria</taxon>
        <taxon>Lysobacterales</taxon>
        <taxon>Lysobacteraceae</taxon>
        <taxon>Cognatilysobacter</taxon>
    </lineage>
</organism>